<sequence>MKLRQNARHFASRKALETPVVRSAARSGLVTLHTRVFLGKADPDHADERKDRLDALFDATVDSYLRALQDGYSEAEAREITHVQANFDFYNHGWTEMMEIPVDEVETHYERYEQFFETWDITIDDPLGQFAPPEGLPDAPSTPEKLEDPEHPHAEGGFADDVYVETSVASETQRADGEAVDDDGELVVGGREEPEDVDVSDAVGLEDETEN</sequence>
<dbReference type="OrthoDB" id="192229at2157"/>
<evidence type="ECO:0000256" key="1">
    <source>
        <dbReference type="SAM" id="MobiDB-lite"/>
    </source>
</evidence>
<dbReference type="RefSeq" id="WP_090382230.1">
    <property type="nucleotide sequence ID" value="NZ_FNLC01000002.1"/>
</dbReference>
<name>A0A1H1GNT6_NATTX</name>
<dbReference type="STRING" id="1095778.SAMN04489842_2523"/>
<dbReference type="Proteomes" id="UP000198848">
    <property type="component" value="Unassembled WGS sequence"/>
</dbReference>
<feature type="compositionally biased region" description="Basic and acidic residues" evidence="1">
    <location>
        <begin position="144"/>
        <end position="154"/>
    </location>
</feature>
<organism evidence="2 3">
    <name type="scientific">Natronobacterium texcoconense</name>
    <dbReference type="NCBI Taxonomy" id="1095778"/>
    <lineage>
        <taxon>Archaea</taxon>
        <taxon>Methanobacteriati</taxon>
        <taxon>Methanobacteriota</taxon>
        <taxon>Stenosarchaea group</taxon>
        <taxon>Halobacteria</taxon>
        <taxon>Halobacteriales</taxon>
        <taxon>Natrialbaceae</taxon>
        <taxon>Natronobacterium</taxon>
    </lineage>
</organism>
<proteinExistence type="predicted"/>
<gene>
    <name evidence="2" type="ORF">SAMN04489842_2523</name>
</gene>
<feature type="compositionally biased region" description="Acidic residues" evidence="1">
    <location>
        <begin position="193"/>
        <end position="211"/>
    </location>
</feature>
<feature type="region of interest" description="Disordered" evidence="1">
    <location>
        <begin position="127"/>
        <end position="211"/>
    </location>
</feature>
<dbReference type="InterPro" id="IPR046147">
    <property type="entry name" value="DUF6149"/>
</dbReference>
<keyword evidence="3" id="KW-1185">Reference proteome</keyword>
<accession>A0A1H1GNT6</accession>
<reference evidence="3" key="1">
    <citation type="submission" date="2016-10" db="EMBL/GenBank/DDBJ databases">
        <authorList>
            <person name="Varghese N."/>
            <person name="Submissions S."/>
        </authorList>
    </citation>
    <scope>NUCLEOTIDE SEQUENCE [LARGE SCALE GENOMIC DNA]</scope>
    <source>
        <strain evidence="3">DSM 24767</strain>
    </source>
</reference>
<evidence type="ECO:0000313" key="3">
    <source>
        <dbReference type="Proteomes" id="UP000198848"/>
    </source>
</evidence>
<dbReference type="AlphaFoldDB" id="A0A1H1GNT6"/>
<evidence type="ECO:0000313" key="2">
    <source>
        <dbReference type="EMBL" id="SDR14862.1"/>
    </source>
</evidence>
<dbReference type="EMBL" id="FNLC01000002">
    <property type="protein sequence ID" value="SDR14862.1"/>
    <property type="molecule type" value="Genomic_DNA"/>
</dbReference>
<dbReference type="Pfam" id="PF19646">
    <property type="entry name" value="DUF6149"/>
    <property type="match status" value="1"/>
</dbReference>
<protein>
    <submittedName>
        <fullName evidence="2">Uncharacterized protein</fullName>
    </submittedName>
</protein>